<proteinExistence type="predicted"/>
<keyword evidence="1" id="KW-0812">Transmembrane</keyword>
<evidence type="ECO:0000256" key="1">
    <source>
        <dbReference type="SAM" id="Phobius"/>
    </source>
</evidence>
<sequence>MSRPNVLSRIRILGPFSLAALFGAGLLFLFVGLNALLNPKSGSIELERETPLNSSFDRAFLVFAHLSIYSWVSILAVSLGLFLYGLGEAYTHLTTCRCSQLSKRYPRLNDKRENGQLSRRLIRLGLGYLFLIKCFAASLGYQFGIVQIDIWLNSTFDHTLLKLSAPPPIGPSDNLISPWLDDGMWNDEGRYFIQPLDQVEVYSEDESDVPPSTLVMLGAFDCQRAFQPLDLHSGDLTSRESVMVANLTIENGPFEMTRDHAGWMRTQTSNKHWFGDGAKQDHAVVDYRIVEPGIVQIQWARHGPWLSDDNDSGSIPKSVPVTQRLTYNIRYAVALVVREIDGLDVNDCSTAYDVDILSIDNDAPNTECANGSLPYIWNWVDRITSSEDSGIAKGVDAFLRAVMAGWGPGALNNVRGPKFELVATGDQPFGPEVATTWWSPNAFGSLEYPYYDGIRWSAYRGCSLSAACVFVALGGIAIIFGFARLNRGPWESMEEVEHCDYTVFSGEALVKEKADFLTTAYRDDVE</sequence>
<keyword evidence="3" id="KW-1185">Reference proteome</keyword>
<comment type="caution">
    <text evidence="2">The sequence shown here is derived from an EMBL/GenBank/DDBJ whole genome shotgun (WGS) entry which is preliminary data.</text>
</comment>
<protein>
    <submittedName>
        <fullName evidence="2">Uncharacterized protein</fullName>
    </submittedName>
</protein>
<feature type="transmembrane region" description="Helical" evidence="1">
    <location>
        <begin position="464"/>
        <end position="483"/>
    </location>
</feature>
<reference evidence="2" key="1">
    <citation type="submission" date="2020-03" db="EMBL/GenBank/DDBJ databases">
        <title>Draft Genome Sequence of Cylindrodendrum hubeiense.</title>
        <authorList>
            <person name="Buettner E."/>
            <person name="Kellner H."/>
        </authorList>
    </citation>
    <scope>NUCLEOTIDE SEQUENCE</scope>
    <source>
        <strain evidence="2">IHI 201604</strain>
    </source>
</reference>
<dbReference type="OrthoDB" id="5052575at2759"/>
<evidence type="ECO:0000313" key="3">
    <source>
        <dbReference type="Proteomes" id="UP000722485"/>
    </source>
</evidence>
<organism evidence="2 3">
    <name type="scientific">Cylindrodendrum hubeiense</name>
    <dbReference type="NCBI Taxonomy" id="595255"/>
    <lineage>
        <taxon>Eukaryota</taxon>
        <taxon>Fungi</taxon>
        <taxon>Dikarya</taxon>
        <taxon>Ascomycota</taxon>
        <taxon>Pezizomycotina</taxon>
        <taxon>Sordariomycetes</taxon>
        <taxon>Hypocreomycetidae</taxon>
        <taxon>Hypocreales</taxon>
        <taxon>Nectriaceae</taxon>
        <taxon>Cylindrodendrum</taxon>
    </lineage>
</organism>
<feature type="transmembrane region" description="Helical" evidence="1">
    <location>
        <begin position="121"/>
        <end position="141"/>
    </location>
</feature>
<accession>A0A9P5HKJ8</accession>
<dbReference type="EMBL" id="JAANBB010000002">
    <property type="protein sequence ID" value="KAF7557905.1"/>
    <property type="molecule type" value="Genomic_DNA"/>
</dbReference>
<feature type="transmembrane region" description="Helical" evidence="1">
    <location>
        <begin position="12"/>
        <end position="37"/>
    </location>
</feature>
<gene>
    <name evidence="2" type="ORF">G7Z17_g215</name>
</gene>
<dbReference type="Proteomes" id="UP000722485">
    <property type="component" value="Unassembled WGS sequence"/>
</dbReference>
<keyword evidence="1" id="KW-1133">Transmembrane helix</keyword>
<feature type="transmembrane region" description="Helical" evidence="1">
    <location>
        <begin position="59"/>
        <end position="84"/>
    </location>
</feature>
<name>A0A9P5HKJ8_9HYPO</name>
<dbReference type="AlphaFoldDB" id="A0A9P5HKJ8"/>
<keyword evidence="1" id="KW-0472">Membrane</keyword>
<evidence type="ECO:0000313" key="2">
    <source>
        <dbReference type="EMBL" id="KAF7557905.1"/>
    </source>
</evidence>